<dbReference type="GO" id="GO:0051213">
    <property type="term" value="F:dioxygenase activity"/>
    <property type="evidence" value="ECO:0007669"/>
    <property type="project" value="UniProtKB-KW"/>
</dbReference>
<keyword evidence="4" id="KW-0560">Oxidoreductase</keyword>
<evidence type="ECO:0000259" key="7">
    <source>
        <dbReference type="PROSITE" id="PS51471"/>
    </source>
</evidence>
<feature type="compositionally biased region" description="Low complexity" evidence="6">
    <location>
        <begin position="192"/>
        <end position="205"/>
    </location>
</feature>
<evidence type="ECO:0000313" key="8">
    <source>
        <dbReference type="EMBL" id="CAE0404171.1"/>
    </source>
</evidence>
<keyword evidence="2" id="KW-0479">Metal-binding</keyword>
<evidence type="ECO:0000256" key="3">
    <source>
        <dbReference type="ARBA" id="ARBA00022964"/>
    </source>
</evidence>
<evidence type="ECO:0000256" key="5">
    <source>
        <dbReference type="ARBA" id="ARBA00023004"/>
    </source>
</evidence>
<dbReference type="EMBL" id="HBIM01002674">
    <property type="protein sequence ID" value="CAE0404171.1"/>
    <property type="molecule type" value="Transcribed_RNA"/>
</dbReference>
<evidence type="ECO:0000256" key="4">
    <source>
        <dbReference type="ARBA" id="ARBA00023002"/>
    </source>
</evidence>
<name>A0A7S3KZZ1_9STRA</name>
<gene>
    <name evidence="8" type="ORF">ACOF00016_LOCUS2337</name>
</gene>
<dbReference type="InterPro" id="IPR006620">
    <property type="entry name" value="Pro_4_hyd_alph"/>
</dbReference>
<feature type="domain" description="Fe2OG dioxygenase" evidence="7">
    <location>
        <begin position="265"/>
        <end position="356"/>
    </location>
</feature>
<dbReference type="PROSITE" id="PS51471">
    <property type="entry name" value="FE2OG_OXY"/>
    <property type="match status" value="1"/>
</dbReference>
<evidence type="ECO:0000256" key="1">
    <source>
        <dbReference type="ARBA" id="ARBA00001961"/>
    </source>
</evidence>
<comment type="cofactor">
    <cofactor evidence="1">
        <name>L-ascorbate</name>
        <dbReference type="ChEBI" id="CHEBI:38290"/>
    </cofactor>
</comment>
<evidence type="ECO:0000256" key="2">
    <source>
        <dbReference type="ARBA" id="ARBA00022723"/>
    </source>
</evidence>
<dbReference type="GO" id="GO:0005506">
    <property type="term" value="F:iron ion binding"/>
    <property type="evidence" value="ECO:0007669"/>
    <property type="project" value="InterPro"/>
</dbReference>
<accession>A0A7S3KZZ1</accession>
<sequence>MLSSNVEDYIKVNLPDYEGESSRVVKIVIGVALFWVFVLPSLASRPVEKTESAAEEVKGKAPPTEASPTPTTKVSFSSSSEEKRFKKKKKTTSDGKNAKAKSGTNSPRRGTTAATTQEEVPPARYIPLWANVLSLTGLLCSVVYVLFTNSPYNYFTPRRIFQAPLLTRDECQHVIAMAELAAQKNIPDNDVNSSPSSTNNTTANPLLQEPLGWQKTRHRNYPTTDLNLVTDPFTKEDRAWLRNLLDRRLAPSLERFFGIPPSAIRMNDLFVVRYDAGKQAHLANHTDDADISFNILLTEDFEGGGTRFWNRITRQPFAHVEPTTVGTGLMHGAQINHEGYHVSKGTRMILVGFTNIDRFDPWTGQSTGLSWMASWLSMAWVHIRFRAGYFLSVTRLETGGQPTKAYDAQFFRLLFRDLINILQWVGDNFLTHAVTTVVDSANATAYLQALDAEYEARGKYKPKANWFKGQNVDLDVDGTIDHEWETRIDHQSRFTEL</sequence>
<dbReference type="InterPro" id="IPR005123">
    <property type="entry name" value="Oxoglu/Fe-dep_dioxygenase_dom"/>
</dbReference>
<dbReference type="GO" id="GO:0031418">
    <property type="term" value="F:L-ascorbic acid binding"/>
    <property type="evidence" value="ECO:0007669"/>
    <property type="project" value="InterPro"/>
</dbReference>
<protein>
    <recommendedName>
        <fullName evidence="7">Fe2OG dioxygenase domain-containing protein</fullName>
    </recommendedName>
</protein>
<keyword evidence="3" id="KW-0223">Dioxygenase</keyword>
<dbReference type="SMART" id="SM00702">
    <property type="entry name" value="P4Hc"/>
    <property type="match status" value="1"/>
</dbReference>
<organism evidence="8">
    <name type="scientific">Amphora coffeiformis</name>
    <dbReference type="NCBI Taxonomy" id="265554"/>
    <lineage>
        <taxon>Eukaryota</taxon>
        <taxon>Sar</taxon>
        <taxon>Stramenopiles</taxon>
        <taxon>Ochrophyta</taxon>
        <taxon>Bacillariophyta</taxon>
        <taxon>Bacillariophyceae</taxon>
        <taxon>Bacillariophycidae</taxon>
        <taxon>Thalassiophysales</taxon>
        <taxon>Catenulaceae</taxon>
        <taxon>Amphora</taxon>
    </lineage>
</organism>
<proteinExistence type="predicted"/>
<dbReference type="Gene3D" id="2.60.120.620">
    <property type="entry name" value="q2cbj1_9rhob like domain"/>
    <property type="match status" value="1"/>
</dbReference>
<feature type="region of interest" description="Disordered" evidence="6">
    <location>
        <begin position="53"/>
        <end position="118"/>
    </location>
</feature>
<feature type="compositionally biased region" description="Polar residues" evidence="6">
    <location>
        <begin position="102"/>
        <end position="118"/>
    </location>
</feature>
<dbReference type="GO" id="GO:0016705">
    <property type="term" value="F:oxidoreductase activity, acting on paired donors, with incorporation or reduction of molecular oxygen"/>
    <property type="evidence" value="ECO:0007669"/>
    <property type="project" value="InterPro"/>
</dbReference>
<feature type="compositionally biased region" description="Low complexity" evidence="6">
    <location>
        <begin position="61"/>
        <end position="79"/>
    </location>
</feature>
<reference evidence="8" key="1">
    <citation type="submission" date="2021-01" db="EMBL/GenBank/DDBJ databases">
        <authorList>
            <person name="Corre E."/>
            <person name="Pelletier E."/>
            <person name="Niang G."/>
            <person name="Scheremetjew M."/>
            <person name="Finn R."/>
            <person name="Kale V."/>
            <person name="Holt S."/>
            <person name="Cochrane G."/>
            <person name="Meng A."/>
            <person name="Brown T."/>
            <person name="Cohen L."/>
        </authorList>
    </citation>
    <scope>NUCLEOTIDE SEQUENCE</scope>
    <source>
        <strain evidence="8">CCMP127</strain>
    </source>
</reference>
<keyword evidence="5" id="KW-0408">Iron</keyword>
<feature type="region of interest" description="Disordered" evidence="6">
    <location>
        <begin position="186"/>
        <end position="206"/>
    </location>
</feature>
<dbReference type="AlphaFoldDB" id="A0A7S3KZZ1"/>
<evidence type="ECO:0000256" key="6">
    <source>
        <dbReference type="SAM" id="MobiDB-lite"/>
    </source>
</evidence>